<accession>A0A418VD18</accession>
<dbReference type="EMBL" id="QYYD01000013">
    <property type="protein sequence ID" value="RJF74017.1"/>
    <property type="molecule type" value="Genomic_DNA"/>
</dbReference>
<reference evidence="1 2" key="1">
    <citation type="submission" date="2018-09" db="EMBL/GenBank/DDBJ databases">
        <title>Draft genome sequence of Rhodopseudomonas palustris 2.1.18.</title>
        <authorList>
            <person name="Robertson S.L."/>
            <person name="Meyer T.E."/>
            <person name="Kyndt J.A."/>
        </authorList>
    </citation>
    <scope>NUCLEOTIDE SEQUENCE [LARGE SCALE GENOMIC DNA]</scope>
    <source>
        <strain evidence="1 2">2.1.18</strain>
    </source>
</reference>
<proteinExistence type="predicted"/>
<comment type="caution">
    <text evidence="1">The sequence shown here is derived from an EMBL/GenBank/DDBJ whole genome shotgun (WGS) entry which is preliminary data.</text>
</comment>
<dbReference type="RefSeq" id="WP_119857230.1">
    <property type="nucleotide sequence ID" value="NZ_QYYD01000013.1"/>
</dbReference>
<sequence length="139" mass="14274">MTKASLQMTSSEARGLARALGWFSLALGAAELIAPRRITQALGMQGSEGMVQLYGLREIASGVAILSTESATSVWSRVAGDALDLGTLGMHLSNDNNKQANVAAAVAMVGGVTLIDAACAASLSSIEAREQTEAPRALN</sequence>
<protein>
    <recommendedName>
        <fullName evidence="3">Cyclase dehydrase</fullName>
    </recommendedName>
</protein>
<dbReference type="OrthoDB" id="6166765at2"/>
<organism evidence="1 2">
    <name type="scientific">Rhodopseudomonas palustris</name>
    <dbReference type="NCBI Taxonomy" id="1076"/>
    <lineage>
        <taxon>Bacteria</taxon>
        <taxon>Pseudomonadati</taxon>
        <taxon>Pseudomonadota</taxon>
        <taxon>Alphaproteobacteria</taxon>
        <taxon>Hyphomicrobiales</taxon>
        <taxon>Nitrobacteraceae</taxon>
        <taxon>Rhodopseudomonas</taxon>
    </lineage>
</organism>
<name>A0A418VD18_RHOPL</name>
<dbReference type="Proteomes" id="UP000285523">
    <property type="component" value="Unassembled WGS sequence"/>
</dbReference>
<evidence type="ECO:0000313" key="2">
    <source>
        <dbReference type="Proteomes" id="UP000285523"/>
    </source>
</evidence>
<evidence type="ECO:0000313" key="1">
    <source>
        <dbReference type="EMBL" id="RJF74017.1"/>
    </source>
</evidence>
<gene>
    <name evidence="1" type="ORF">D4Q52_14260</name>
</gene>
<dbReference type="AlphaFoldDB" id="A0A418VD18"/>
<evidence type="ECO:0008006" key="3">
    <source>
        <dbReference type="Google" id="ProtNLM"/>
    </source>
</evidence>